<dbReference type="InterPro" id="IPR001680">
    <property type="entry name" value="WD40_rpt"/>
</dbReference>
<feature type="region of interest" description="Disordered" evidence="7">
    <location>
        <begin position="588"/>
        <end position="611"/>
    </location>
</feature>
<evidence type="ECO:0000256" key="5">
    <source>
        <dbReference type="ARBA" id="ARBA00023242"/>
    </source>
</evidence>
<protein>
    <submittedName>
        <fullName evidence="9">WD domain, G-beta repeat-containing protein</fullName>
        <ecNumber evidence="9">2.3.1.48</ecNumber>
    </submittedName>
</protein>
<feature type="compositionally biased region" description="Low complexity" evidence="7">
    <location>
        <begin position="23"/>
        <end position="32"/>
    </location>
</feature>
<evidence type="ECO:0000256" key="6">
    <source>
        <dbReference type="PROSITE-ProRule" id="PRU00221"/>
    </source>
</evidence>
<proteinExistence type="predicted"/>
<dbReference type="Pfam" id="PF00400">
    <property type="entry name" value="WD40"/>
    <property type="match status" value="1"/>
</dbReference>
<feature type="compositionally biased region" description="Acidic residues" evidence="7">
    <location>
        <begin position="1"/>
        <end position="10"/>
    </location>
</feature>
<reference evidence="9 10" key="1">
    <citation type="submission" date="2014-05" db="EMBL/GenBank/DDBJ databases">
        <authorList>
            <person name="Sibley D."/>
            <person name="Venepally P."/>
            <person name="Karamycheva S."/>
            <person name="Hadjithomas M."/>
            <person name="Khan A."/>
            <person name="Brunk B."/>
            <person name="Roos D."/>
            <person name="Caler E."/>
            <person name="Lorenzi H."/>
        </authorList>
    </citation>
    <scope>NUCLEOTIDE SEQUENCE [LARGE SCALE GENOMIC DNA]</scope>
    <source>
        <strain evidence="9 10">RUB</strain>
    </source>
</reference>
<name>A0A086LPK5_TOXGO</name>
<dbReference type="Pfam" id="PF12265">
    <property type="entry name" value="CAF1C_H4-bd"/>
    <property type="match status" value="1"/>
</dbReference>
<evidence type="ECO:0000256" key="7">
    <source>
        <dbReference type="SAM" id="MobiDB-lite"/>
    </source>
</evidence>
<gene>
    <name evidence="9" type="ORF">TGRUB_278280</name>
</gene>
<feature type="domain" description="Histone-binding protein RBBP4-like N-terminal" evidence="8">
    <location>
        <begin position="85"/>
        <end position="167"/>
    </location>
</feature>
<comment type="subcellular location">
    <subcellularLocation>
        <location evidence="1">Nucleus</location>
    </subcellularLocation>
</comment>
<keyword evidence="5" id="KW-0539">Nucleus</keyword>
<dbReference type="AlphaFoldDB" id="A0A086LPK5"/>
<feature type="region of interest" description="Disordered" evidence="7">
    <location>
        <begin position="427"/>
        <end position="455"/>
    </location>
</feature>
<dbReference type="Proteomes" id="UP000028834">
    <property type="component" value="Unassembled WGS sequence"/>
</dbReference>
<dbReference type="PANTHER" id="PTHR22850">
    <property type="entry name" value="WD40 REPEAT FAMILY"/>
    <property type="match status" value="1"/>
</dbReference>
<dbReference type="InterPro" id="IPR050459">
    <property type="entry name" value="WD_repeat_RBAP46/RBAP48/MSI1"/>
</dbReference>
<accession>A0A086LPK5</accession>
<evidence type="ECO:0000256" key="1">
    <source>
        <dbReference type="ARBA" id="ARBA00004123"/>
    </source>
</evidence>
<comment type="caution">
    <text evidence="9">The sequence shown here is derived from an EMBL/GenBank/DDBJ whole genome shotgun (WGS) entry which is preliminary data.</text>
</comment>
<sequence length="697" mass="73665">MSLFDDDCASLEETGSSSQSGLPAAFPSAASADSRGYPSNDAAGRRKSASPTFPASGFGASEPLGKPEDACDPGPVSGCSYSLDERHMIWRKNAALHYSAVLSHKVEWPSMTVEFLTPPSSAATGRSGSAASVLSLGDSYVSHRLLLGTCTNGEEKNYLTIAELRWPVPSLEEDPLKCETYSGFIPPRARARSLLTNASLSGSTASASLPAASASLQLVPSLETKARILHPGDLIRATHMPQNAFNIVTINEDGVAMYWNFSRHPSFPAADQLVAKPQFLLAPPLATVAQPKLQAAAWMSGGDNGGFLFSCTDTGLVSLWDLRKSGTQHLSKARDMSTSSLSQARKTVYGGGVTIAESTPEISPVVSVSSSSPSASLNDIKVHPRYPVVVATAGEDGALRVFDMRQAHREALAAVCSVSPLCFSPSPSDSVDRSSQNAATSSPQPGKQRMYVSPPSEGTLALNAVSFNRYSEHVVAVGSARGLVSLFDLRLLSRPFLSLSHHSDEVTSLHFSPLSSGLLASASADGDVVLWELGEGASGTTVSTALLRDREKQKPTKRCAESLALDVAMAGQGAGKQGVATRACEGEEANMDEAENENRENVNRKSSVSPSRSLATRRHRFFVHAGHAAGVSDFAWCSEAASAGVGGGSAGWGGRRSEMTEKGRIGTLLGASVGWDNRVQIWQPSEHLFVQTNKDLW</sequence>
<dbReference type="InterPro" id="IPR015943">
    <property type="entry name" value="WD40/YVTN_repeat-like_dom_sf"/>
</dbReference>
<keyword evidence="9" id="KW-0808">Transferase</keyword>
<dbReference type="InterPro" id="IPR022052">
    <property type="entry name" value="Histone-bd_RBBP4-like_N"/>
</dbReference>
<evidence type="ECO:0000313" key="9">
    <source>
        <dbReference type="EMBL" id="KFG58573.1"/>
    </source>
</evidence>
<keyword evidence="9" id="KW-0012">Acyltransferase</keyword>
<evidence type="ECO:0000256" key="3">
    <source>
        <dbReference type="ARBA" id="ARBA00022737"/>
    </source>
</evidence>
<feature type="region of interest" description="Disordered" evidence="7">
    <location>
        <begin position="1"/>
        <end position="72"/>
    </location>
</feature>
<dbReference type="EC" id="2.3.1.48" evidence="9"/>
<dbReference type="OrthoDB" id="427795at2759"/>
<dbReference type="GO" id="GO:0006325">
    <property type="term" value="P:chromatin organization"/>
    <property type="evidence" value="ECO:0007669"/>
    <property type="project" value="UniProtKB-KW"/>
</dbReference>
<dbReference type="GO" id="GO:0005634">
    <property type="term" value="C:nucleus"/>
    <property type="evidence" value="ECO:0007669"/>
    <property type="project" value="UniProtKB-SubCell"/>
</dbReference>
<dbReference type="SUPFAM" id="SSF50978">
    <property type="entry name" value="WD40 repeat-like"/>
    <property type="match status" value="1"/>
</dbReference>
<feature type="repeat" description="WD" evidence="6">
    <location>
        <begin position="499"/>
        <end position="541"/>
    </location>
</feature>
<dbReference type="PROSITE" id="PS00678">
    <property type="entry name" value="WD_REPEATS_1"/>
    <property type="match status" value="1"/>
</dbReference>
<dbReference type="PROSITE" id="PS50294">
    <property type="entry name" value="WD_REPEATS_REGION"/>
    <property type="match status" value="1"/>
</dbReference>
<dbReference type="InterPro" id="IPR036322">
    <property type="entry name" value="WD40_repeat_dom_sf"/>
</dbReference>
<keyword evidence="3" id="KW-0677">Repeat</keyword>
<evidence type="ECO:0000256" key="4">
    <source>
        <dbReference type="ARBA" id="ARBA00022853"/>
    </source>
</evidence>
<evidence type="ECO:0000259" key="8">
    <source>
        <dbReference type="Pfam" id="PF12265"/>
    </source>
</evidence>
<dbReference type="EMBL" id="AFYV02002484">
    <property type="protein sequence ID" value="KFG58573.1"/>
    <property type="molecule type" value="Genomic_DNA"/>
</dbReference>
<dbReference type="SMART" id="SM00320">
    <property type="entry name" value="WD40"/>
    <property type="match status" value="5"/>
</dbReference>
<keyword evidence="2 6" id="KW-0853">WD repeat</keyword>
<feature type="compositionally biased region" description="Polar residues" evidence="7">
    <location>
        <begin position="436"/>
        <end position="445"/>
    </location>
</feature>
<evidence type="ECO:0000256" key="2">
    <source>
        <dbReference type="ARBA" id="ARBA00022574"/>
    </source>
</evidence>
<dbReference type="InterPro" id="IPR019775">
    <property type="entry name" value="WD40_repeat_CS"/>
</dbReference>
<dbReference type="Gene3D" id="2.130.10.10">
    <property type="entry name" value="YVTN repeat-like/Quinoprotein amine dehydrogenase"/>
    <property type="match status" value="1"/>
</dbReference>
<keyword evidence="4" id="KW-0156">Chromatin regulator</keyword>
<dbReference type="VEuPathDB" id="ToxoDB:TGRUB_278280"/>
<dbReference type="PROSITE" id="PS50082">
    <property type="entry name" value="WD_REPEATS_2"/>
    <property type="match status" value="1"/>
</dbReference>
<dbReference type="GO" id="GO:0061733">
    <property type="term" value="F:protein-lysine-acetyltransferase activity"/>
    <property type="evidence" value="ECO:0007669"/>
    <property type="project" value="UniProtKB-EC"/>
</dbReference>
<evidence type="ECO:0000313" key="10">
    <source>
        <dbReference type="Proteomes" id="UP000028834"/>
    </source>
</evidence>
<organism evidence="9 10">
    <name type="scientific">Toxoplasma gondii RUB</name>
    <dbReference type="NCBI Taxonomy" id="935652"/>
    <lineage>
        <taxon>Eukaryota</taxon>
        <taxon>Sar</taxon>
        <taxon>Alveolata</taxon>
        <taxon>Apicomplexa</taxon>
        <taxon>Conoidasida</taxon>
        <taxon>Coccidia</taxon>
        <taxon>Eucoccidiorida</taxon>
        <taxon>Eimeriorina</taxon>
        <taxon>Sarcocystidae</taxon>
        <taxon>Toxoplasma</taxon>
    </lineage>
</organism>